<dbReference type="RefSeq" id="WP_102951306.1">
    <property type="nucleotide sequence ID" value="NZ_CP024847.1"/>
</dbReference>
<comment type="function">
    <text evidence="3">Catalyzes the biosynthesis of agmatine from arginine.</text>
</comment>
<dbReference type="InterPro" id="IPR000183">
    <property type="entry name" value="Orn/DAP/Arg_de-COase"/>
</dbReference>
<dbReference type="GO" id="GO:0046872">
    <property type="term" value="F:metal ion binding"/>
    <property type="evidence" value="ECO:0007669"/>
    <property type="project" value="UniProtKB-KW"/>
</dbReference>
<dbReference type="PIRSF" id="PIRSF001336">
    <property type="entry name" value="Arg_decrbxlase"/>
    <property type="match status" value="1"/>
</dbReference>
<evidence type="ECO:0000256" key="4">
    <source>
        <dbReference type="ARBA" id="ARBA00008357"/>
    </source>
</evidence>
<evidence type="ECO:0000256" key="13">
    <source>
        <dbReference type="NCBIfam" id="TIGR01273"/>
    </source>
</evidence>
<feature type="modified residue" description="N6-(pyridoxal phosphate)lysine" evidence="14">
    <location>
        <position position="107"/>
    </location>
</feature>
<dbReference type="InterPro" id="IPR029066">
    <property type="entry name" value="PLP-binding_barrel"/>
</dbReference>
<dbReference type="GO" id="GO:0008295">
    <property type="term" value="P:spermidine biosynthetic process"/>
    <property type="evidence" value="ECO:0007669"/>
    <property type="project" value="UniProtKB-UniRule"/>
</dbReference>
<gene>
    <name evidence="18" type="ORF">CUN60_06750</name>
</gene>
<keyword evidence="19" id="KW-1185">Reference proteome</keyword>
<keyword evidence="7" id="KW-0210">Decarboxylase</keyword>
<evidence type="ECO:0000256" key="7">
    <source>
        <dbReference type="ARBA" id="ARBA00022793"/>
    </source>
</evidence>
<evidence type="ECO:0000256" key="3">
    <source>
        <dbReference type="ARBA" id="ARBA00002257"/>
    </source>
</evidence>
<evidence type="ECO:0000259" key="17">
    <source>
        <dbReference type="Pfam" id="PF17810"/>
    </source>
</evidence>
<organism evidence="18 19">
    <name type="scientific">Aquella oligotrophica</name>
    <dbReference type="NCBI Taxonomy" id="2067065"/>
    <lineage>
        <taxon>Bacteria</taxon>
        <taxon>Pseudomonadati</taxon>
        <taxon>Pseudomonadota</taxon>
        <taxon>Betaproteobacteria</taxon>
        <taxon>Neisseriales</taxon>
        <taxon>Neisseriaceae</taxon>
        <taxon>Aquella</taxon>
    </lineage>
</organism>
<feature type="domain" description="Orn/DAP/Arg decarboxylase 2 N-terminal" evidence="16">
    <location>
        <begin position="81"/>
        <end position="347"/>
    </location>
</feature>
<evidence type="ECO:0000256" key="15">
    <source>
        <dbReference type="PIRSR" id="PIRSR600183-50"/>
    </source>
</evidence>
<evidence type="ECO:0000259" key="16">
    <source>
        <dbReference type="Pfam" id="PF02784"/>
    </source>
</evidence>
<dbReference type="GO" id="GO:0033388">
    <property type="term" value="P:putrescine biosynthetic process from arginine"/>
    <property type="evidence" value="ECO:0007669"/>
    <property type="project" value="TreeGrafter"/>
</dbReference>
<keyword evidence="9 14" id="KW-0663">Pyridoxal phosphate</keyword>
<feature type="domain" description="Arginine decarboxylase helical bundle" evidence="17">
    <location>
        <begin position="376"/>
        <end position="453"/>
    </location>
</feature>
<dbReference type="NCBIfam" id="NF003763">
    <property type="entry name" value="PRK05354.1"/>
    <property type="match status" value="1"/>
</dbReference>
<dbReference type="AlphaFoldDB" id="A0A2I7N6F8"/>
<keyword evidence="12 18" id="KW-0456">Lyase</keyword>
<dbReference type="Pfam" id="PF17810">
    <property type="entry name" value="Arg_decarb_HB"/>
    <property type="match status" value="1"/>
</dbReference>
<dbReference type="EC" id="4.1.1.19" evidence="5 13"/>
<dbReference type="Proteomes" id="UP000236655">
    <property type="component" value="Chromosome"/>
</dbReference>
<keyword evidence="11" id="KW-0620">Polyamine biosynthesis</keyword>
<dbReference type="InterPro" id="IPR002985">
    <property type="entry name" value="Arg_decrbxlase"/>
</dbReference>
<comment type="cofactor">
    <cofactor evidence="1 14">
        <name>pyridoxal 5'-phosphate</name>
        <dbReference type="ChEBI" id="CHEBI:597326"/>
    </cofactor>
</comment>
<dbReference type="InterPro" id="IPR022644">
    <property type="entry name" value="De-COase2_N"/>
</dbReference>
<evidence type="ECO:0000313" key="19">
    <source>
        <dbReference type="Proteomes" id="UP000236655"/>
    </source>
</evidence>
<evidence type="ECO:0000256" key="8">
    <source>
        <dbReference type="ARBA" id="ARBA00022842"/>
    </source>
</evidence>
<protein>
    <recommendedName>
        <fullName evidence="5 13">Arginine decarboxylase</fullName>
        <ecNumber evidence="5 13">4.1.1.19</ecNumber>
    </recommendedName>
</protein>
<dbReference type="OrthoDB" id="9802658at2"/>
<dbReference type="Pfam" id="PF02784">
    <property type="entry name" value="Orn_Arg_deC_N"/>
    <property type="match status" value="1"/>
</dbReference>
<evidence type="ECO:0000313" key="18">
    <source>
        <dbReference type="EMBL" id="AUR52010.1"/>
    </source>
</evidence>
<dbReference type="GO" id="GO:0008792">
    <property type="term" value="F:arginine decarboxylase activity"/>
    <property type="evidence" value="ECO:0007669"/>
    <property type="project" value="UniProtKB-UniRule"/>
</dbReference>
<dbReference type="GO" id="GO:0006527">
    <property type="term" value="P:L-arginine catabolic process"/>
    <property type="evidence" value="ECO:0007669"/>
    <property type="project" value="InterPro"/>
</dbReference>
<comment type="similarity">
    <text evidence="4">Belongs to the Orn/Lys/Arg decarboxylase class-II family. SpeA subfamily.</text>
</comment>
<proteinExistence type="inferred from homology"/>
<keyword evidence="6" id="KW-0479">Metal-binding</keyword>
<comment type="cofactor">
    <cofactor evidence="2">
        <name>Mg(2+)</name>
        <dbReference type="ChEBI" id="CHEBI:18420"/>
    </cofactor>
</comment>
<keyword evidence="10" id="KW-0745">Spermidine biosynthesis</keyword>
<evidence type="ECO:0000256" key="1">
    <source>
        <dbReference type="ARBA" id="ARBA00001933"/>
    </source>
</evidence>
<dbReference type="EMBL" id="CP024847">
    <property type="protein sequence ID" value="AUR52010.1"/>
    <property type="molecule type" value="Genomic_DNA"/>
</dbReference>
<dbReference type="PANTHER" id="PTHR43295:SF9">
    <property type="entry name" value="BIOSYNTHETIC ARGININE DECARBOXYLASE"/>
    <property type="match status" value="1"/>
</dbReference>
<dbReference type="CDD" id="cd06830">
    <property type="entry name" value="PLPDE_III_ADC"/>
    <property type="match status" value="1"/>
</dbReference>
<sequence length="632" mass="71344">MAQIKEQAWNYKKTKEFYCVNGWANGYFDVDKSGFLTVKRGKYVKDVPLSLVDIVEFAKKKHNLETPLVLRFTDIVMDRVERITKAFNTVRKELNYKPEYTLIYPIKVNQNRAVVESVVLAKANNGLEAGSKAELLAVLSMVKNNKTPIICNGYKDKDYIRTALIARKIGRNITIVIEKMQEAHHAIELSKELGVKPLLGVRCRLALTLAGKWAHSGGEKSKFGLSTTQILELLKLLRTNEMLECLHLIHCHQGSQIANVKDIEHYINELAHVYVGLCKLGVDLKVIDVGGGLAVDYEGSRSRSFNSTNYSLGDYAFTMLSKIKELADKNDVPIPQVYSESGRATTAHHAVFVTNVVEVESVVGEEVPDIGKTNDEDLVELDNMLDSFDKLPINEIYSSSILAIESMHNRFAEGNLTLEKRAMAEQLFSHIKLEIVKRLNPLFRSHRELYDILDEDLAKKIIANFSLFQSMPDSWAISQLFPVMPISHLNEEPVMRSMIEDITCDSDGKINNYMDFQGNEPSLKMPRFDPNNPYMIGIFLVGAYQEIMGNMHNLFGKVTTLDISLDGKGGFTIDEIHDAFANKDSLEHVGYDVKEMQDLFKSAISGLKISKAEQNELFSQIKQVFNSHTYLV</sequence>
<dbReference type="KEGG" id="nba:CUN60_06750"/>
<dbReference type="Gene3D" id="2.40.37.10">
    <property type="entry name" value="Lyase, Ornithine Decarboxylase, Chain A, domain 1"/>
    <property type="match status" value="1"/>
</dbReference>
<keyword evidence="8" id="KW-0460">Magnesium</keyword>
<evidence type="ECO:0000256" key="2">
    <source>
        <dbReference type="ARBA" id="ARBA00001946"/>
    </source>
</evidence>
<dbReference type="InterPro" id="IPR040634">
    <property type="entry name" value="Arg_decarb_HB"/>
</dbReference>
<evidence type="ECO:0000256" key="11">
    <source>
        <dbReference type="ARBA" id="ARBA00023115"/>
    </source>
</evidence>
<evidence type="ECO:0000256" key="9">
    <source>
        <dbReference type="ARBA" id="ARBA00022898"/>
    </source>
</evidence>
<evidence type="ECO:0000256" key="14">
    <source>
        <dbReference type="PIRSR" id="PIRSR001336-50"/>
    </source>
</evidence>
<dbReference type="PANTHER" id="PTHR43295">
    <property type="entry name" value="ARGININE DECARBOXYLASE"/>
    <property type="match status" value="1"/>
</dbReference>
<dbReference type="InterPro" id="IPR009006">
    <property type="entry name" value="Ala_racemase/Decarboxylase_C"/>
</dbReference>
<accession>A0A2I7N6F8</accession>
<dbReference type="PRINTS" id="PR01179">
    <property type="entry name" value="ODADCRBXLASE"/>
</dbReference>
<dbReference type="PRINTS" id="PR01180">
    <property type="entry name" value="ARGDCRBXLASE"/>
</dbReference>
<reference evidence="19" key="1">
    <citation type="submission" date="2017-11" db="EMBL/GenBank/DDBJ databases">
        <authorList>
            <person name="Chan K.G."/>
            <person name="Lee L.S."/>
        </authorList>
    </citation>
    <scope>NUCLEOTIDE SEQUENCE [LARGE SCALE GENOMIC DNA]</scope>
    <source>
        <strain evidence="19">DSM 100970</strain>
    </source>
</reference>
<dbReference type="SUPFAM" id="SSF50621">
    <property type="entry name" value="Alanine racemase C-terminal domain-like"/>
    <property type="match status" value="1"/>
</dbReference>
<evidence type="ECO:0000256" key="5">
    <source>
        <dbReference type="ARBA" id="ARBA00012426"/>
    </source>
</evidence>
<dbReference type="NCBIfam" id="TIGR01273">
    <property type="entry name" value="speA"/>
    <property type="match status" value="1"/>
</dbReference>
<evidence type="ECO:0000256" key="6">
    <source>
        <dbReference type="ARBA" id="ARBA00022723"/>
    </source>
</evidence>
<dbReference type="Gene3D" id="3.20.20.10">
    <property type="entry name" value="Alanine racemase"/>
    <property type="match status" value="1"/>
</dbReference>
<evidence type="ECO:0000256" key="10">
    <source>
        <dbReference type="ARBA" id="ARBA00023066"/>
    </source>
</evidence>
<feature type="active site" description="Proton donor" evidence="15">
    <location>
        <position position="504"/>
    </location>
</feature>
<name>A0A2I7N6F8_9NEIS</name>
<evidence type="ECO:0000256" key="12">
    <source>
        <dbReference type="ARBA" id="ARBA00023239"/>
    </source>
</evidence>
<dbReference type="SUPFAM" id="SSF51419">
    <property type="entry name" value="PLP-binding barrel"/>
    <property type="match status" value="1"/>
</dbReference>
<dbReference type="Gene3D" id="1.20.58.930">
    <property type="match status" value="1"/>
</dbReference>